<name>A0A9D2EH07_9MICO</name>
<dbReference type="AlphaFoldDB" id="A0A9D2EH07"/>
<organism evidence="3 4">
    <name type="scientific">Candidatus Ruania gallistercoris</name>
    <dbReference type="NCBI Taxonomy" id="2838746"/>
    <lineage>
        <taxon>Bacteria</taxon>
        <taxon>Bacillati</taxon>
        <taxon>Actinomycetota</taxon>
        <taxon>Actinomycetes</taxon>
        <taxon>Micrococcales</taxon>
        <taxon>Ruaniaceae</taxon>
        <taxon>Ruania</taxon>
    </lineage>
</organism>
<feature type="region of interest" description="Disordered" evidence="1">
    <location>
        <begin position="1"/>
        <end position="40"/>
    </location>
</feature>
<feature type="region of interest" description="Disordered" evidence="1">
    <location>
        <begin position="159"/>
        <end position="204"/>
    </location>
</feature>
<evidence type="ECO:0000313" key="3">
    <source>
        <dbReference type="EMBL" id="HIZ37588.1"/>
    </source>
</evidence>
<comment type="caution">
    <text evidence="3">The sequence shown here is derived from an EMBL/GenBank/DDBJ whole genome shotgun (WGS) entry which is preliminary data.</text>
</comment>
<reference evidence="3" key="2">
    <citation type="submission" date="2021-04" db="EMBL/GenBank/DDBJ databases">
        <authorList>
            <person name="Gilroy R."/>
        </authorList>
    </citation>
    <scope>NUCLEOTIDE SEQUENCE</scope>
    <source>
        <strain evidence="3">ChiGjej4B4-7305</strain>
    </source>
</reference>
<gene>
    <name evidence="3" type="ORF">H9815_17565</name>
</gene>
<accession>A0A9D2EH07</accession>
<keyword evidence="2" id="KW-0812">Transmembrane</keyword>
<evidence type="ECO:0000256" key="1">
    <source>
        <dbReference type="SAM" id="MobiDB-lite"/>
    </source>
</evidence>
<evidence type="ECO:0000313" key="4">
    <source>
        <dbReference type="Proteomes" id="UP000824037"/>
    </source>
</evidence>
<proteinExistence type="predicted"/>
<feature type="compositionally biased region" description="Low complexity" evidence="1">
    <location>
        <begin position="175"/>
        <end position="189"/>
    </location>
</feature>
<keyword evidence="2" id="KW-0472">Membrane</keyword>
<sequence length="204" mass="21024">MSQRFNAPPGWQVPEGFVPPTGWQPDPSWPPAPAGWNFWVDDAAPGNGPPAAPAAGYGPAAPSGYGDGASHAPGSANSALAVTRVKNARKSVLIGIGVFVVGLIINVVSLANPGNDGRSTLWWGILLIGIVIAIRGIVDYSKAKKALGEIATSGMANAYGNSPAGAPMPQAGHDPQQQMPTPGQPQQSGQRDDDGQRPMGDVYR</sequence>
<feature type="transmembrane region" description="Helical" evidence="2">
    <location>
        <begin position="92"/>
        <end position="109"/>
    </location>
</feature>
<reference evidence="3" key="1">
    <citation type="journal article" date="2021" name="PeerJ">
        <title>Extensive microbial diversity within the chicken gut microbiome revealed by metagenomics and culture.</title>
        <authorList>
            <person name="Gilroy R."/>
            <person name="Ravi A."/>
            <person name="Getino M."/>
            <person name="Pursley I."/>
            <person name="Horton D.L."/>
            <person name="Alikhan N.F."/>
            <person name="Baker D."/>
            <person name="Gharbi K."/>
            <person name="Hall N."/>
            <person name="Watson M."/>
            <person name="Adriaenssens E.M."/>
            <person name="Foster-Nyarko E."/>
            <person name="Jarju S."/>
            <person name="Secka A."/>
            <person name="Antonio M."/>
            <person name="Oren A."/>
            <person name="Chaudhuri R.R."/>
            <person name="La Ragione R."/>
            <person name="Hildebrand F."/>
            <person name="Pallen M.J."/>
        </authorList>
    </citation>
    <scope>NUCLEOTIDE SEQUENCE</scope>
    <source>
        <strain evidence="3">ChiGjej4B4-7305</strain>
    </source>
</reference>
<dbReference type="Proteomes" id="UP000824037">
    <property type="component" value="Unassembled WGS sequence"/>
</dbReference>
<keyword evidence="2" id="KW-1133">Transmembrane helix</keyword>
<feature type="transmembrane region" description="Helical" evidence="2">
    <location>
        <begin position="121"/>
        <end position="138"/>
    </location>
</feature>
<evidence type="ECO:0000256" key="2">
    <source>
        <dbReference type="SAM" id="Phobius"/>
    </source>
</evidence>
<dbReference type="EMBL" id="DXBY01000304">
    <property type="protein sequence ID" value="HIZ37588.1"/>
    <property type="molecule type" value="Genomic_DNA"/>
</dbReference>
<protein>
    <submittedName>
        <fullName evidence="3">Uncharacterized protein</fullName>
    </submittedName>
</protein>